<keyword evidence="1" id="KW-0732">Signal</keyword>
<evidence type="ECO:0000259" key="2">
    <source>
        <dbReference type="Pfam" id="PF13568"/>
    </source>
</evidence>
<evidence type="ECO:0000313" key="4">
    <source>
        <dbReference type="Proteomes" id="UP000316371"/>
    </source>
</evidence>
<reference evidence="3 4" key="1">
    <citation type="submission" date="2019-07" db="EMBL/GenBank/DDBJ databases">
        <title>Novel species of Flavobacterium.</title>
        <authorList>
            <person name="Liu Q."/>
            <person name="Xin Y.-H."/>
        </authorList>
    </citation>
    <scope>NUCLEOTIDE SEQUENCE [LARGE SCALE GENOMIC DNA]</scope>
    <source>
        <strain evidence="3 4">LB1R34</strain>
    </source>
</reference>
<comment type="caution">
    <text evidence="3">The sequence shown here is derived from an EMBL/GenBank/DDBJ whole genome shotgun (WGS) entry which is preliminary data.</text>
</comment>
<dbReference type="EMBL" id="VJZT01000007">
    <property type="protein sequence ID" value="TRX39703.1"/>
    <property type="molecule type" value="Genomic_DNA"/>
</dbReference>
<feature type="signal peptide" evidence="1">
    <location>
        <begin position="1"/>
        <end position="19"/>
    </location>
</feature>
<dbReference type="RefSeq" id="WP_144256279.1">
    <property type="nucleotide sequence ID" value="NZ_VJZT01000007.1"/>
</dbReference>
<evidence type="ECO:0000313" key="3">
    <source>
        <dbReference type="EMBL" id="TRX39703.1"/>
    </source>
</evidence>
<dbReference type="InterPro" id="IPR011250">
    <property type="entry name" value="OMP/PagP_B-barrel"/>
</dbReference>
<protein>
    <submittedName>
        <fullName evidence="3">PorT family protein</fullName>
    </submittedName>
</protein>
<dbReference type="AlphaFoldDB" id="A0A553E473"/>
<sequence>MKKIILAAVAVLVFGTVNAQKAKFGIKAGLNLANQSFTGIFEPSTSATTGFNVGGFVAIDVADKLVFQPELLYSTQGSKFDQQIVIDGVNYVVATQFKLAYLNVPLMMKYYAAEKFSFEAGPQIGFLTSAKIKASYNGNSNEQDAKDGFKSIDFGVNFGLGYDFSKNISLGARYNLGLSNTADTDPGEDVKIKNNVFSISLGYKF</sequence>
<organism evidence="3 4">
    <name type="scientific">Flavobacterium restrictum</name>
    <dbReference type="NCBI Taxonomy" id="2594428"/>
    <lineage>
        <taxon>Bacteria</taxon>
        <taxon>Pseudomonadati</taxon>
        <taxon>Bacteroidota</taxon>
        <taxon>Flavobacteriia</taxon>
        <taxon>Flavobacteriales</taxon>
        <taxon>Flavobacteriaceae</taxon>
        <taxon>Flavobacterium</taxon>
    </lineage>
</organism>
<dbReference type="Gene3D" id="2.40.160.20">
    <property type="match status" value="1"/>
</dbReference>
<proteinExistence type="predicted"/>
<evidence type="ECO:0000256" key="1">
    <source>
        <dbReference type="SAM" id="SignalP"/>
    </source>
</evidence>
<feature type="chain" id="PRO_5022047955" evidence="1">
    <location>
        <begin position="20"/>
        <end position="205"/>
    </location>
</feature>
<feature type="domain" description="Outer membrane protein beta-barrel" evidence="2">
    <location>
        <begin position="19"/>
        <end position="181"/>
    </location>
</feature>
<keyword evidence="4" id="KW-1185">Reference proteome</keyword>
<gene>
    <name evidence="3" type="ORF">FNW21_08335</name>
</gene>
<dbReference type="SUPFAM" id="SSF56925">
    <property type="entry name" value="OMPA-like"/>
    <property type="match status" value="1"/>
</dbReference>
<dbReference type="OrthoDB" id="947434at2"/>
<dbReference type="InterPro" id="IPR025665">
    <property type="entry name" value="Beta-barrel_OMP_2"/>
</dbReference>
<dbReference type="Proteomes" id="UP000316371">
    <property type="component" value="Unassembled WGS sequence"/>
</dbReference>
<name>A0A553E473_9FLAO</name>
<accession>A0A553E473</accession>
<dbReference type="Pfam" id="PF13568">
    <property type="entry name" value="OMP_b-brl_2"/>
    <property type="match status" value="1"/>
</dbReference>